<protein>
    <submittedName>
        <fullName evidence="1">Uncharacterized protein</fullName>
    </submittedName>
</protein>
<reference evidence="1 2" key="1">
    <citation type="submission" date="2018-10" db="EMBL/GenBank/DDBJ databases">
        <authorList>
            <person name="Ekblom R."/>
            <person name="Jareborg N."/>
        </authorList>
    </citation>
    <scope>NUCLEOTIDE SEQUENCE [LARGE SCALE GENOMIC DNA]</scope>
    <source>
        <tissue evidence="1">Muscle</tissue>
    </source>
</reference>
<dbReference type="Proteomes" id="UP000269945">
    <property type="component" value="Unassembled WGS sequence"/>
</dbReference>
<evidence type="ECO:0000313" key="2">
    <source>
        <dbReference type="Proteomes" id="UP000269945"/>
    </source>
</evidence>
<dbReference type="AlphaFoldDB" id="A0A9X9LXE9"/>
<organism evidence="1 2">
    <name type="scientific">Gulo gulo</name>
    <name type="common">Wolverine</name>
    <name type="synonym">Gluton</name>
    <dbReference type="NCBI Taxonomy" id="48420"/>
    <lineage>
        <taxon>Eukaryota</taxon>
        <taxon>Metazoa</taxon>
        <taxon>Chordata</taxon>
        <taxon>Craniata</taxon>
        <taxon>Vertebrata</taxon>
        <taxon>Euteleostomi</taxon>
        <taxon>Mammalia</taxon>
        <taxon>Eutheria</taxon>
        <taxon>Laurasiatheria</taxon>
        <taxon>Carnivora</taxon>
        <taxon>Caniformia</taxon>
        <taxon>Musteloidea</taxon>
        <taxon>Mustelidae</taxon>
        <taxon>Guloninae</taxon>
        <taxon>Gulo</taxon>
    </lineage>
</organism>
<feature type="non-terminal residue" evidence="1">
    <location>
        <position position="1"/>
    </location>
</feature>
<evidence type="ECO:0000313" key="1">
    <source>
        <dbReference type="EMBL" id="VCW98841.1"/>
    </source>
</evidence>
<comment type="caution">
    <text evidence="1">The sequence shown here is derived from an EMBL/GenBank/DDBJ whole genome shotgun (WGS) entry which is preliminary data.</text>
</comment>
<keyword evidence="2" id="KW-1185">Reference proteome</keyword>
<sequence>TIIAPTLGNSRPLLTRASLQGLLDSRKGLWSLRYSLFHLPAGLSNPPTQ</sequence>
<proteinExistence type="predicted"/>
<name>A0A9X9LXE9_GULGU</name>
<dbReference type="EMBL" id="CYRY02026572">
    <property type="protein sequence ID" value="VCW98841.1"/>
    <property type="molecule type" value="Genomic_DNA"/>
</dbReference>
<accession>A0A9X9LXE9</accession>
<gene>
    <name evidence="1" type="ORF">BN2614_LOCUS1</name>
</gene>